<dbReference type="CDD" id="cd06170">
    <property type="entry name" value="LuxR_C_like"/>
    <property type="match status" value="1"/>
</dbReference>
<keyword evidence="1" id="KW-0597">Phosphoprotein</keyword>
<evidence type="ECO:0000256" key="2">
    <source>
        <dbReference type="ARBA" id="ARBA00023015"/>
    </source>
</evidence>
<sequence>MTHNDSVGLDQSIRVFVLDPHEVARYGMRSLLERAGMTVVGESGSAREAEVLIPHLAPDVAVLGEKLTDGNGIEVCRAVRSADPRIQCIILNHAHDEQALFEAVMAGAAGYFAKDISVDRLIDVVRRAAAGEAIFDPDAEARTRSRFTSQHSDDPLMDTLTRQERRVLELVGTGLTNRQIALELGLAEKTAKNYVSSILTKLGMKHRTQAALHVIGQNPSPRPRPPNGSQPAGQ</sequence>
<dbReference type="SUPFAM" id="SSF52172">
    <property type="entry name" value="CheY-like"/>
    <property type="match status" value="1"/>
</dbReference>
<evidence type="ECO:0000259" key="8">
    <source>
        <dbReference type="PROSITE" id="PS50110"/>
    </source>
</evidence>
<feature type="region of interest" description="Disordered" evidence="6">
    <location>
        <begin position="215"/>
        <end position="234"/>
    </location>
</feature>
<organism evidence="9">
    <name type="scientific">Sinomonas puerhi</name>
    <dbReference type="NCBI Taxonomy" id="3238584"/>
    <lineage>
        <taxon>Bacteria</taxon>
        <taxon>Bacillati</taxon>
        <taxon>Actinomycetota</taxon>
        <taxon>Actinomycetes</taxon>
        <taxon>Micrococcales</taxon>
        <taxon>Micrococcaceae</taxon>
        <taxon>Sinomonas</taxon>
    </lineage>
</organism>
<dbReference type="InterPro" id="IPR011006">
    <property type="entry name" value="CheY-like_superfamily"/>
</dbReference>
<dbReference type="PANTHER" id="PTHR43214">
    <property type="entry name" value="TWO-COMPONENT RESPONSE REGULATOR"/>
    <property type="match status" value="1"/>
</dbReference>
<dbReference type="CDD" id="cd17535">
    <property type="entry name" value="REC_NarL-like"/>
    <property type="match status" value="1"/>
</dbReference>
<keyword evidence="3" id="KW-0238">DNA-binding</keyword>
<dbReference type="InterPro" id="IPR039420">
    <property type="entry name" value="WalR-like"/>
</dbReference>
<dbReference type="PANTHER" id="PTHR43214:SF24">
    <property type="entry name" value="TRANSCRIPTIONAL REGULATORY PROTEIN NARL-RELATED"/>
    <property type="match status" value="1"/>
</dbReference>
<dbReference type="Gene3D" id="3.40.50.2300">
    <property type="match status" value="1"/>
</dbReference>
<dbReference type="EMBL" id="CP163302">
    <property type="protein sequence ID" value="XDP45220.1"/>
    <property type="molecule type" value="Genomic_DNA"/>
</dbReference>
<reference evidence="9" key="1">
    <citation type="submission" date="2024-07" db="EMBL/GenBank/DDBJ databases">
        <authorList>
            <person name="fu j."/>
        </authorList>
    </citation>
    <scope>NUCLEOTIDE SEQUENCE</scope>
    <source>
        <strain evidence="9">P10A9</strain>
    </source>
</reference>
<feature type="domain" description="HTH luxR-type" evidence="7">
    <location>
        <begin position="153"/>
        <end position="218"/>
    </location>
</feature>
<evidence type="ECO:0000256" key="1">
    <source>
        <dbReference type="ARBA" id="ARBA00022553"/>
    </source>
</evidence>
<dbReference type="AlphaFoldDB" id="A0AB39L4D4"/>
<feature type="domain" description="Response regulatory" evidence="8">
    <location>
        <begin position="14"/>
        <end position="129"/>
    </location>
</feature>
<name>A0AB39L4D4_9MICC</name>
<protein>
    <submittedName>
        <fullName evidence="9">Response regulator</fullName>
    </submittedName>
</protein>
<dbReference type="InterPro" id="IPR000792">
    <property type="entry name" value="Tscrpt_reg_LuxR_C"/>
</dbReference>
<dbReference type="GO" id="GO:0006355">
    <property type="term" value="P:regulation of DNA-templated transcription"/>
    <property type="evidence" value="ECO:0007669"/>
    <property type="project" value="InterPro"/>
</dbReference>
<dbReference type="InterPro" id="IPR058245">
    <property type="entry name" value="NreC/VraR/RcsB-like_REC"/>
</dbReference>
<dbReference type="PRINTS" id="PR00038">
    <property type="entry name" value="HTHLUXR"/>
</dbReference>
<dbReference type="GO" id="GO:0003677">
    <property type="term" value="F:DNA binding"/>
    <property type="evidence" value="ECO:0007669"/>
    <property type="project" value="UniProtKB-KW"/>
</dbReference>
<dbReference type="PROSITE" id="PS50043">
    <property type="entry name" value="HTH_LUXR_2"/>
    <property type="match status" value="1"/>
</dbReference>
<evidence type="ECO:0000256" key="3">
    <source>
        <dbReference type="ARBA" id="ARBA00023125"/>
    </source>
</evidence>
<keyword evidence="4" id="KW-0804">Transcription</keyword>
<evidence type="ECO:0000256" key="6">
    <source>
        <dbReference type="SAM" id="MobiDB-lite"/>
    </source>
</evidence>
<evidence type="ECO:0000259" key="7">
    <source>
        <dbReference type="PROSITE" id="PS50043"/>
    </source>
</evidence>
<dbReference type="SMART" id="SM00448">
    <property type="entry name" value="REC"/>
    <property type="match status" value="1"/>
</dbReference>
<gene>
    <name evidence="9" type="ORF">AB5L97_18475</name>
</gene>
<evidence type="ECO:0000256" key="4">
    <source>
        <dbReference type="ARBA" id="ARBA00023163"/>
    </source>
</evidence>
<dbReference type="PROSITE" id="PS50110">
    <property type="entry name" value="RESPONSE_REGULATORY"/>
    <property type="match status" value="1"/>
</dbReference>
<dbReference type="InterPro" id="IPR001789">
    <property type="entry name" value="Sig_transdc_resp-reg_receiver"/>
</dbReference>
<evidence type="ECO:0000256" key="5">
    <source>
        <dbReference type="PROSITE-ProRule" id="PRU00169"/>
    </source>
</evidence>
<dbReference type="SMART" id="SM00421">
    <property type="entry name" value="HTH_LUXR"/>
    <property type="match status" value="1"/>
</dbReference>
<comment type="caution">
    <text evidence="5">Lacks conserved residue(s) required for the propagation of feature annotation.</text>
</comment>
<keyword evidence="2" id="KW-0805">Transcription regulation</keyword>
<proteinExistence type="predicted"/>
<dbReference type="GO" id="GO:0000160">
    <property type="term" value="P:phosphorelay signal transduction system"/>
    <property type="evidence" value="ECO:0007669"/>
    <property type="project" value="InterPro"/>
</dbReference>
<dbReference type="KEGG" id="spue:AB5L97_18475"/>
<evidence type="ECO:0000313" key="9">
    <source>
        <dbReference type="EMBL" id="XDP45220.1"/>
    </source>
</evidence>
<dbReference type="Pfam" id="PF00072">
    <property type="entry name" value="Response_reg"/>
    <property type="match status" value="1"/>
</dbReference>
<accession>A0AB39L4D4</accession>
<dbReference type="Pfam" id="PF00196">
    <property type="entry name" value="GerE"/>
    <property type="match status" value="1"/>
</dbReference>
<dbReference type="RefSeq" id="WP_369045786.1">
    <property type="nucleotide sequence ID" value="NZ_CP163302.1"/>
</dbReference>